<reference evidence="1" key="1">
    <citation type="submission" date="2014-05" db="EMBL/GenBank/DDBJ databases">
        <authorList>
            <person name="Horn Fabian"/>
        </authorList>
    </citation>
    <scope>NUCLEOTIDE SEQUENCE</scope>
</reference>
<dbReference type="SUPFAM" id="SSF51419">
    <property type="entry name" value="PLP-binding barrel"/>
    <property type="match status" value="1"/>
</dbReference>
<organism evidence="1">
    <name type="scientific">Streptomyces iranensis</name>
    <dbReference type="NCBI Taxonomy" id="576784"/>
    <lineage>
        <taxon>Bacteria</taxon>
        <taxon>Bacillati</taxon>
        <taxon>Actinomycetota</taxon>
        <taxon>Actinomycetes</taxon>
        <taxon>Kitasatosporales</taxon>
        <taxon>Streptomycetaceae</taxon>
        <taxon>Streptomyces</taxon>
        <taxon>Streptomyces violaceusniger group</taxon>
    </lineage>
</organism>
<sequence>MGRGGAQPREAVGVRAEGAATVERVYSAEEQRPAAKNERDTAVAAAEKLRAAGLPVATVSVGSTPTAHAAEDLTGVTELRVGN</sequence>
<dbReference type="AlphaFoldDB" id="A0A060ZCI4"/>
<name>A0A060ZCI4_9ACTN</name>
<reference evidence="2 3" key="2">
    <citation type="submission" date="2021-03" db="EMBL/GenBank/DDBJ databases">
        <title>Genomic Encyclopedia of Type Strains, Phase IV (KMG-IV): sequencing the most valuable type-strain genomes for metagenomic binning, comparative biology and taxonomic classification.</title>
        <authorList>
            <person name="Goeker M."/>
        </authorList>
    </citation>
    <scope>NUCLEOTIDE SEQUENCE [LARGE SCALE GENOMIC DNA]</scope>
    <source>
        <strain evidence="2 3">DSM 41954</strain>
    </source>
</reference>
<dbReference type="EMBL" id="LK022848">
    <property type="protein sequence ID" value="CDR02338.1"/>
    <property type="molecule type" value="Genomic_DNA"/>
</dbReference>
<dbReference type="Gene3D" id="3.20.20.10">
    <property type="entry name" value="Alanine racemase"/>
    <property type="match status" value="1"/>
</dbReference>
<dbReference type="EMBL" id="JAGGLR010000036">
    <property type="protein sequence ID" value="MBP2068053.1"/>
    <property type="molecule type" value="Genomic_DNA"/>
</dbReference>
<dbReference type="InterPro" id="IPR029066">
    <property type="entry name" value="PLP-binding_barrel"/>
</dbReference>
<keyword evidence="3" id="KW-1185">Reference proteome</keyword>
<protein>
    <submittedName>
        <fullName evidence="1">Alanine racemase domain protein</fullName>
    </submittedName>
    <submittedName>
        <fullName evidence="2">D-serine deaminase-like pyridoxal phosphate-dependent protein</fullName>
    </submittedName>
</protein>
<evidence type="ECO:0000313" key="3">
    <source>
        <dbReference type="Proteomes" id="UP000756710"/>
    </source>
</evidence>
<dbReference type="HOGENOM" id="CLU_2541142_0_0_11"/>
<evidence type="ECO:0000313" key="2">
    <source>
        <dbReference type="EMBL" id="MBP2068053.1"/>
    </source>
</evidence>
<evidence type="ECO:0000313" key="1">
    <source>
        <dbReference type="EMBL" id="CDR02338.1"/>
    </source>
</evidence>
<gene>
    <name evidence="2" type="ORF">J2Z30_009122</name>
    <name evidence="1" type="ORF">SIRAN720</name>
</gene>
<accession>A0A060ZCI4</accession>
<dbReference type="Proteomes" id="UP000756710">
    <property type="component" value="Unassembled WGS sequence"/>
</dbReference>
<proteinExistence type="predicted"/>